<dbReference type="OrthoDB" id="9800597at2"/>
<dbReference type="Proteomes" id="UP000297890">
    <property type="component" value="Unassembled WGS sequence"/>
</dbReference>
<name>A0A4Z0F7X7_9GAMM</name>
<sequence length="113" mass="12225">MSTETIELPAVFRHHVFCCYQQRPPGHPRGSCGASGAAPLWEHLGKQLQIKNLADIGMAATGCLGFCSAGPLMVVYPSGVWYQPRNAEDIDEIVQTHLVGDGIVERLAVVLKP</sequence>
<evidence type="ECO:0000313" key="2">
    <source>
        <dbReference type="Proteomes" id="UP000297890"/>
    </source>
</evidence>
<protein>
    <submittedName>
        <fullName evidence="1">(2Fe-2S) ferredoxin domain-containing protein</fullName>
    </submittedName>
</protein>
<dbReference type="CDD" id="cd02980">
    <property type="entry name" value="TRX_Fd_family"/>
    <property type="match status" value="1"/>
</dbReference>
<accession>A0A4Z0F7X7</accession>
<comment type="caution">
    <text evidence="1">The sequence shown here is derived from an EMBL/GenBank/DDBJ whole genome shotgun (WGS) entry which is preliminary data.</text>
</comment>
<organism evidence="1 2">
    <name type="scientific">Candidatus Macondimonas diazotrophica</name>
    <dbReference type="NCBI Taxonomy" id="2305248"/>
    <lineage>
        <taxon>Bacteria</taxon>
        <taxon>Pseudomonadati</taxon>
        <taxon>Pseudomonadota</taxon>
        <taxon>Gammaproteobacteria</taxon>
        <taxon>Chromatiales</taxon>
        <taxon>Ectothiorhodospiraceae</taxon>
        <taxon>Candidatus Macondimonas</taxon>
    </lineage>
</organism>
<reference evidence="1 2" key="1">
    <citation type="journal article" date="2019" name="ISME J.">
        <title>Candidatus Macondimonas diazotrophica, a novel gammaproteobacterial genus dominating crude-oil-contaminated coastal sediments.</title>
        <authorList>
            <person name="Karthikeyan S."/>
            <person name="Konstantinidis K."/>
        </authorList>
    </citation>
    <scope>NUCLEOTIDE SEQUENCE [LARGE SCALE GENOMIC DNA]</scope>
    <source>
        <strain evidence="1 2">KTK01</strain>
    </source>
</reference>
<dbReference type="InterPro" id="IPR036249">
    <property type="entry name" value="Thioredoxin-like_sf"/>
</dbReference>
<keyword evidence="2" id="KW-1185">Reference proteome</keyword>
<dbReference type="RefSeq" id="WP_135282076.1">
    <property type="nucleotide sequence ID" value="NZ_SRIO01000011.1"/>
</dbReference>
<dbReference type="SUPFAM" id="SSF52833">
    <property type="entry name" value="Thioredoxin-like"/>
    <property type="match status" value="1"/>
</dbReference>
<dbReference type="Gene3D" id="3.40.30.10">
    <property type="entry name" value="Glutaredoxin"/>
    <property type="match status" value="1"/>
</dbReference>
<evidence type="ECO:0000313" key="1">
    <source>
        <dbReference type="EMBL" id="TFZ82148.1"/>
    </source>
</evidence>
<dbReference type="EMBL" id="SRIO01000011">
    <property type="protein sequence ID" value="TFZ82148.1"/>
    <property type="molecule type" value="Genomic_DNA"/>
</dbReference>
<dbReference type="AlphaFoldDB" id="A0A4Z0F7X7"/>
<proteinExistence type="predicted"/>
<gene>
    <name evidence="1" type="ORF">E4680_08980</name>
</gene>